<comment type="subcellular location">
    <subcellularLocation>
        <location evidence="1">Membrane</location>
        <topology evidence="1">Multi-pass membrane protein</topology>
    </subcellularLocation>
</comment>
<dbReference type="GO" id="GO:0047874">
    <property type="term" value="F:dolichyldiphosphatase activity"/>
    <property type="evidence" value="ECO:0007669"/>
    <property type="project" value="EnsemblFungi"/>
</dbReference>
<reference evidence="9" key="1">
    <citation type="submission" date="2016-03" db="EMBL/GenBank/DDBJ databases">
        <authorList>
            <person name="Devillers H."/>
        </authorList>
    </citation>
    <scope>NUCLEOTIDE SEQUENCE [LARGE SCALE GENOMIC DNA]</scope>
</reference>
<dbReference type="CDD" id="cd03382">
    <property type="entry name" value="PAP2_dolichyldiphosphatase"/>
    <property type="match status" value="1"/>
</dbReference>
<dbReference type="Gene3D" id="1.20.144.10">
    <property type="entry name" value="Phosphatidic acid phosphatase type 2/haloperoxidase"/>
    <property type="match status" value="1"/>
</dbReference>
<dbReference type="STRING" id="1266660.A0A1G4J1B2"/>
<dbReference type="InterPro" id="IPR000326">
    <property type="entry name" value="PAP2/HPO"/>
</dbReference>
<evidence type="ECO:0000313" key="8">
    <source>
        <dbReference type="EMBL" id="SCU83311.1"/>
    </source>
</evidence>
<keyword evidence="4 6" id="KW-1133">Transmembrane helix</keyword>
<dbReference type="AlphaFoldDB" id="A0A1G4J1B2"/>
<keyword evidence="5 6" id="KW-0472">Membrane</keyword>
<accession>A0A1G4J1B2</accession>
<organism evidence="8 9">
    <name type="scientific">Lachancea dasiensis</name>
    <dbReference type="NCBI Taxonomy" id="1072105"/>
    <lineage>
        <taxon>Eukaryota</taxon>
        <taxon>Fungi</taxon>
        <taxon>Dikarya</taxon>
        <taxon>Ascomycota</taxon>
        <taxon>Saccharomycotina</taxon>
        <taxon>Saccharomycetes</taxon>
        <taxon>Saccharomycetales</taxon>
        <taxon>Saccharomycetaceae</taxon>
        <taxon>Lachancea</taxon>
    </lineage>
</organism>
<evidence type="ECO:0000256" key="1">
    <source>
        <dbReference type="ARBA" id="ARBA00004141"/>
    </source>
</evidence>
<dbReference type="GO" id="GO:0042392">
    <property type="term" value="F:sphingosine-1-phosphate phosphatase activity"/>
    <property type="evidence" value="ECO:0007669"/>
    <property type="project" value="TreeGrafter"/>
</dbReference>
<feature type="domain" description="Phosphatidic acid phosphatase type 2/haloperoxidase" evidence="7">
    <location>
        <begin position="58"/>
        <end position="177"/>
    </location>
</feature>
<evidence type="ECO:0000256" key="4">
    <source>
        <dbReference type="ARBA" id="ARBA00022989"/>
    </source>
</evidence>
<dbReference type="Proteomes" id="UP000190274">
    <property type="component" value="Chromosome C"/>
</dbReference>
<dbReference type="InterPro" id="IPR036938">
    <property type="entry name" value="PAP2/HPO_sf"/>
</dbReference>
<gene>
    <name evidence="8" type="ORF">LADA_0C10704G</name>
</gene>
<dbReference type="OrthoDB" id="302705at2759"/>
<evidence type="ECO:0000313" key="9">
    <source>
        <dbReference type="Proteomes" id="UP000190274"/>
    </source>
</evidence>
<name>A0A1G4J1B2_9SACH</name>
<evidence type="ECO:0000256" key="3">
    <source>
        <dbReference type="ARBA" id="ARBA00022801"/>
    </source>
</evidence>
<evidence type="ECO:0000259" key="7">
    <source>
        <dbReference type="SMART" id="SM00014"/>
    </source>
</evidence>
<dbReference type="SUPFAM" id="SSF48317">
    <property type="entry name" value="Acid phosphatase/Vanadium-dependent haloperoxidase"/>
    <property type="match status" value="1"/>
</dbReference>
<evidence type="ECO:0000256" key="6">
    <source>
        <dbReference type="SAM" id="Phobius"/>
    </source>
</evidence>
<sequence length="240" mass="27126">MNVTEVVMDPTLIPFDDTYILYNPSDPISYVLVYFSLLPIGILIFYFSWFVSSRELEAVVIAGGQVVNELLNNVLKNIIKEPRPVVLSSEFQANSIRSEYGMPSAHSQFMGFFLIYWSLTLVLKWEGIGKIRKFFTVAIMSAVAAMVAFSRVYLGYHSLAQVSVGLALGGLLGSGYYLAVAIVRYMGLLRWLLGWRLCQRLWVKDSFNCCPFNLRDELNAWTLRCVSSKSRSKLSIKKAS</sequence>
<dbReference type="InterPro" id="IPR039667">
    <property type="entry name" value="Dolichyldiphosphatase_PAP2"/>
</dbReference>
<dbReference type="GO" id="GO:0006487">
    <property type="term" value="P:protein N-linked glycosylation"/>
    <property type="evidence" value="ECO:0007669"/>
    <property type="project" value="EnsemblFungi"/>
</dbReference>
<keyword evidence="2 6" id="KW-0812">Transmembrane</keyword>
<dbReference type="EMBL" id="LT598459">
    <property type="protein sequence ID" value="SCU83311.1"/>
    <property type="molecule type" value="Genomic_DNA"/>
</dbReference>
<protein>
    <submittedName>
        <fullName evidence="8">LADA_0C10704g1_1</fullName>
    </submittedName>
</protein>
<dbReference type="GO" id="GO:0005789">
    <property type="term" value="C:endoplasmic reticulum membrane"/>
    <property type="evidence" value="ECO:0007669"/>
    <property type="project" value="EnsemblFungi"/>
</dbReference>
<evidence type="ECO:0000256" key="2">
    <source>
        <dbReference type="ARBA" id="ARBA00022692"/>
    </source>
</evidence>
<keyword evidence="3" id="KW-0378">Hydrolase</keyword>
<dbReference type="SMART" id="SM00014">
    <property type="entry name" value="acidPPc"/>
    <property type="match status" value="1"/>
</dbReference>
<dbReference type="PANTHER" id="PTHR14969">
    <property type="entry name" value="SPHINGOSINE-1-PHOSPHATE PHOSPHOHYDROLASE"/>
    <property type="match status" value="1"/>
</dbReference>
<feature type="transmembrane region" description="Helical" evidence="6">
    <location>
        <begin position="28"/>
        <end position="49"/>
    </location>
</feature>
<dbReference type="GO" id="GO:0008610">
    <property type="term" value="P:lipid biosynthetic process"/>
    <property type="evidence" value="ECO:0007669"/>
    <property type="project" value="EnsemblFungi"/>
</dbReference>
<dbReference type="PANTHER" id="PTHR14969:SF59">
    <property type="entry name" value="DOLICHYLDIPHOSPHATASE"/>
    <property type="match status" value="1"/>
</dbReference>
<dbReference type="UniPathway" id="UPA00378"/>
<dbReference type="Pfam" id="PF01569">
    <property type="entry name" value="PAP2"/>
    <property type="match status" value="1"/>
</dbReference>
<keyword evidence="9" id="KW-1185">Reference proteome</keyword>
<evidence type="ECO:0000256" key="5">
    <source>
        <dbReference type="ARBA" id="ARBA00023136"/>
    </source>
</evidence>
<feature type="transmembrane region" description="Helical" evidence="6">
    <location>
        <begin position="135"/>
        <end position="154"/>
    </location>
</feature>
<feature type="transmembrane region" description="Helical" evidence="6">
    <location>
        <begin position="174"/>
        <end position="193"/>
    </location>
</feature>
<proteinExistence type="predicted"/>